<dbReference type="Pfam" id="PF15667">
    <property type="entry name" value="CMIP6"/>
    <property type="match status" value="1"/>
</dbReference>
<dbReference type="RefSeq" id="XP_042559353.1">
    <property type="nucleotide sequence ID" value="XM_042703419.1"/>
</dbReference>
<keyword evidence="2" id="KW-1185">Reference proteome</keyword>
<feature type="compositionally biased region" description="Polar residues" evidence="1">
    <location>
        <begin position="192"/>
        <end position="202"/>
    </location>
</feature>
<evidence type="ECO:0000313" key="3">
    <source>
        <dbReference type="RefSeq" id="XP_042559353.1"/>
    </source>
</evidence>
<dbReference type="PANTHER" id="PTHR35087">
    <property type="entry name" value="SIMILAR TO HYPOTHETICAL PROTEIN FLJ40298"/>
    <property type="match status" value="1"/>
</dbReference>
<name>A0A8M1KAS4_CLUHA</name>
<feature type="compositionally biased region" description="Low complexity" evidence="1">
    <location>
        <begin position="214"/>
        <end position="238"/>
    </location>
</feature>
<dbReference type="AlphaFoldDB" id="A0A8M1KAS4"/>
<accession>A0A8M1KAS4</accession>
<sequence>MHQLAEICLPRKKKVHDSFRSNTFRIFDESIPDRLQPDKVYKDHKYATRALEESELLKTHNVPQPYNAKFIRTNVRFLNAPVLHMETDNTKDEQFKWWAPEPVNSERPKARYCEDTTQRTDYQPTAPTPVIRAKEERGRAFATAIIPTLDPIGQPKTLLEHICFMQQCDSRKPHNPPYQGGSHGTFVWTDISRPSNGAQQVTPVAPVDRKNEAPPSRHISLASSSSSSSSPSSSHPTSCQARDSSRGTGRVESGPGRRAEAAVATGSLTLPNALVLRPAGQAESGLTSGNGSHGDTAVTVAAGAPDPDAKNLWIEEGVKVDKPGCGGGVRQKKK</sequence>
<dbReference type="PANTHER" id="PTHR35087:SF1">
    <property type="entry name" value="RIKEN CDNA 4930505A04 GENE"/>
    <property type="match status" value="1"/>
</dbReference>
<feature type="region of interest" description="Disordered" evidence="1">
    <location>
        <begin position="282"/>
        <end position="309"/>
    </location>
</feature>
<feature type="region of interest" description="Disordered" evidence="1">
    <location>
        <begin position="174"/>
        <end position="260"/>
    </location>
</feature>
<evidence type="ECO:0000313" key="2">
    <source>
        <dbReference type="Proteomes" id="UP000515152"/>
    </source>
</evidence>
<dbReference type="OrthoDB" id="9971371at2759"/>
<organism evidence="2 3">
    <name type="scientific">Clupea harengus</name>
    <name type="common">Atlantic herring</name>
    <dbReference type="NCBI Taxonomy" id="7950"/>
    <lineage>
        <taxon>Eukaryota</taxon>
        <taxon>Metazoa</taxon>
        <taxon>Chordata</taxon>
        <taxon>Craniata</taxon>
        <taxon>Vertebrata</taxon>
        <taxon>Euteleostomi</taxon>
        <taxon>Actinopterygii</taxon>
        <taxon>Neopterygii</taxon>
        <taxon>Teleostei</taxon>
        <taxon>Clupei</taxon>
        <taxon>Clupeiformes</taxon>
        <taxon>Clupeoidei</taxon>
        <taxon>Clupeidae</taxon>
        <taxon>Clupea</taxon>
    </lineage>
</organism>
<gene>
    <name evidence="3" type="primary">LOC122128730</name>
</gene>
<dbReference type="InterPro" id="IPR031365">
    <property type="entry name" value="CMIP6"/>
</dbReference>
<reference evidence="3" key="1">
    <citation type="submission" date="2025-08" db="UniProtKB">
        <authorList>
            <consortium name="RefSeq"/>
        </authorList>
    </citation>
    <scope>IDENTIFICATION</scope>
</reference>
<protein>
    <submittedName>
        <fullName evidence="3">Uncharacterized protein C2orf73 homolog</fullName>
    </submittedName>
</protein>
<evidence type="ECO:0000256" key="1">
    <source>
        <dbReference type="SAM" id="MobiDB-lite"/>
    </source>
</evidence>
<dbReference type="GeneID" id="122128730"/>
<proteinExistence type="predicted"/>
<dbReference type="KEGG" id="char:122128730"/>
<dbReference type="Proteomes" id="UP000515152">
    <property type="component" value="Chromosome 24"/>
</dbReference>